<dbReference type="Proteomes" id="UP000483820">
    <property type="component" value="Chromosome III"/>
</dbReference>
<dbReference type="Pfam" id="PF13912">
    <property type="entry name" value="zf-C2H2_6"/>
    <property type="match status" value="1"/>
</dbReference>
<feature type="domain" description="C2H2-type" evidence="7">
    <location>
        <begin position="365"/>
        <end position="393"/>
    </location>
</feature>
<dbReference type="PROSITE" id="PS00028">
    <property type="entry name" value="ZINC_FINGER_C2H2_1"/>
    <property type="match status" value="6"/>
</dbReference>
<keyword evidence="2" id="KW-0677">Repeat</keyword>
<feature type="region of interest" description="Disordered" evidence="6">
    <location>
        <begin position="51"/>
        <end position="73"/>
    </location>
</feature>
<proteinExistence type="predicted"/>
<dbReference type="Gene3D" id="3.30.160.60">
    <property type="entry name" value="Classic Zinc Finger"/>
    <property type="match status" value="3"/>
</dbReference>
<protein>
    <recommendedName>
        <fullName evidence="7">C2H2-type domain-containing protein</fullName>
    </recommendedName>
</protein>
<dbReference type="GO" id="GO:0000977">
    <property type="term" value="F:RNA polymerase II transcription regulatory region sequence-specific DNA binding"/>
    <property type="evidence" value="ECO:0007669"/>
    <property type="project" value="TreeGrafter"/>
</dbReference>
<accession>A0A6A5H6X8</accession>
<dbReference type="AlphaFoldDB" id="A0A6A5H6X8"/>
<feature type="domain" description="C2H2-type" evidence="7">
    <location>
        <begin position="318"/>
        <end position="346"/>
    </location>
</feature>
<dbReference type="GO" id="GO:0008270">
    <property type="term" value="F:zinc ion binding"/>
    <property type="evidence" value="ECO:0007669"/>
    <property type="project" value="UniProtKB-KW"/>
</dbReference>
<dbReference type="InterPro" id="IPR036236">
    <property type="entry name" value="Znf_C2H2_sf"/>
</dbReference>
<dbReference type="PANTHER" id="PTHR24379">
    <property type="entry name" value="KRAB AND ZINC FINGER DOMAIN-CONTAINING"/>
    <property type="match status" value="1"/>
</dbReference>
<dbReference type="GO" id="GO:0005634">
    <property type="term" value="C:nucleus"/>
    <property type="evidence" value="ECO:0007669"/>
    <property type="project" value="TreeGrafter"/>
</dbReference>
<feature type="domain" description="C2H2-type" evidence="7">
    <location>
        <begin position="185"/>
        <end position="212"/>
    </location>
</feature>
<feature type="compositionally biased region" description="Basic and acidic residues" evidence="6">
    <location>
        <begin position="51"/>
        <end position="60"/>
    </location>
</feature>
<evidence type="ECO:0000256" key="4">
    <source>
        <dbReference type="ARBA" id="ARBA00022833"/>
    </source>
</evidence>
<evidence type="ECO:0000256" key="5">
    <source>
        <dbReference type="PROSITE-ProRule" id="PRU00042"/>
    </source>
</evidence>
<evidence type="ECO:0000256" key="3">
    <source>
        <dbReference type="ARBA" id="ARBA00022771"/>
    </source>
</evidence>
<keyword evidence="1" id="KW-0479">Metal-binding</keyword>
<dbReference type="PROSITE" id="PS50157">
    <property type="entry name" value="ZINC_FINGER_C2H2_2"/>
    <property type="match status" value="6"/>
</dbReference>
<keyword evidence="4" id="KW-0862">Zinc</keyword>
<evidence type="ECO:0000259" key="7">
    <source>
        <dbReference type="PROSITE" id="PS50157"/>
    </source>
</evidence>
<feature type="region of interest" description="Disordered" evidence="6">
    <location>
        <begin position="1"/>
        <end position="22"/>
    </location>
</feature>
<feature type="domain" description="C2H2-type" evidence="7">
    <location>
        <begin position="155"/>
        <end position="178"/>
    </location>
</feature>
<feature type="domain" description="C2H2-type" evidence="7">
    <location>
        <begin position="211"/>
        <end position="239"/>
    </location>
</feature>
<evidence type="ECO:0000313" key="8">
    <source>
        <dbReference type="EMBL" id="KAF1762855.1"/>
    </source>
</evidence>
<dbReference type="FunFam" id="3.30.160.60:FF:000100">
    <property type="entry name" value="Zinc finger 45-like"/>
    <property type="match status" value="1"/>
</dbReference>
<sequence>MSSSYAELTPVASCSSSTNSEMDAAAATVVSTTQQNIDAFNLLIEELEFEPSREKKREETEYSDVEQVPDTYDEDIVEEEEEIDIKYPYERKDVFEGLKERIEQRLQDSGDEELEKKTRELTQLLHLKQEEWKEEEKQERLESIRSLRDFSSSIFTCVMCSKAFADSDQLQTHIKQSHDLNGTNFKCKQCGMSYKRKKNLELHMKLHSREFECKQCSLVFQTEEKLEIHEDRFHSETEPLKKCPHCETHFHEKNFKPHVYYCQNKEKIAEKRKQLKAQSVPTSPALSTISTTSFMSYQPGPSSFRSPLASPIVSYRDKSCAVCGETFASRQSMLRHVGRKHPDVKNDPNVTAVRYVSTESPTHQYACVECGKRLTTRAALTQHRARAHAADSRKQECSHCQKSFVLPSELKKHIQRVHLNTQKSTTTSLARLDDLPEIEDIF</sequence>
<dbReference type="RefSeq" id="XP_003097247.2">
    <property type="nucleotide sequence ID" value="XM_003097199.2"/>
</dbReference>
<dbReference type="SMART" id="SM00355">
    <property type="entry name" value="ZnF_C2H2"/>
    <property type="match status" value="6"/>
</dbReference>
<dbReference type="Pfam" id="PF00096">
    <property type="entry name" value="zf-C2H2"/>
    <property type="match status" value="4"/>
</dbReference>
<feature type="domain" description="C2H2-type" evidence="7">
    <location>
        <begin position="395"/>
        <end position="423"/>
    </location>
</feature>
<feature type="compositionally biased region" description="Polar residues" evidence="6">
    <location>
        <begin position="1"/>
        <end position="21"/>
    </location>
</feature>
<keyword evidence="3 5" id="KW-0863">Zinc-finger</keyword>
<dbReference type="CTD" id="9806823"/>
<dbReference type="KEGG" id="crq:GCK72_011118"/>
<evidence type="ECO:0000313" key="9">
    <source>
        <dbReference type="Proteomes" id="UP000483820"/>
    </source>
</evidence>
<evidence type="ECO:0000256" key="1">
    <source>
        <dbReference type="ARBA" id="ARBA00022723"/>
    </source>
</evidence>
<dbReference type="GO" id="GO:0000981">
    <property type="term" value="F:DNA-binding transcription factor activity, RNA polymerase II-specific"/>
    <property type="evidence" value="ECO:0007669"/>
    <property type="project" value="TreeGrafter"/>
</dbReference>
<name>A0A6A5H6X8_CAERE</name>
<dbReference type="EMBL" id="WUAV01000003">
    <property type="protein sequence ID" value="KAF1762855.1"/>
    <property type="molecule type" value="Genomic_DNA"/>
</dbReference>
<organism evidence="8 9">
    <name type="scientific">Caenorhabditis remanei</name>
    <name type="common">Caenorhabditis vulgaris</name>
    <dbReference type="NCBI Taxonomy" id="31234"/>
    <lineage>
        <taxon>Eukaryota</taxon>
        <taxon>Metazoa</taxon>
        <taxon>Ecdysozoa</taxon>
        <taxon>Nematoda</taxon>
        <taxon>Chromadorea</taxon>
        <taxon>Rhabditida</taxon>
        <taxon>Rhabditina</taxon>
        <taxon>Rhabditomorpha</taxon>
        <taxon>Rhabditoidea</taxon>
        <taxon>Rhabditidae</taxon>
        <taxon>Peloderinae</taxon>
        <taxon>Caenorhabditis</taxon>
    </lineage>
</organism>
<dbReference type="PANTHER" id="PTHR24379:SF127">
    <property type="entry name" value="BLOODY FINGERS-RELATED"/>
    <property type="match status" value="1"/>
</dbReference>
<evidence type="ECO:0000256" key="6">
    <source>
        <dbReference type="SAM" id="MobiDB-lite"/>
    </source>
</evidence>
<evidence type="ECO:0000256" key="2">
    <source>
        <dbReference type="ARBA" id="ARBA00022737"/>
    </source>
</evidence>
<dbReference type="InterPro" id="IPR013087">
    <property type="entry name" value="Znf_C2H2_type"/>
</dbReference>
<dbReference type="SUPFAM" id="SSF57667">
    <property type="entry name" value="beta-beta-alpha zinc fingers"/>
    <property type="match status" value="2"/>
</dbReference>
<dbReference type="GeneID" id="9806823"/>
<reference evidence="8 9" key="1">
    <citation type="submission" date="2019-12" db="EMBL/GenBank/DDBJ databases">
        <title>Chromosome-level assembly of the Caenorhabditis remanei genome.</title>
        <authorList>
            <person name="Teterina A.A."/>
            <person name="Willis J.H."/>
            <person name="Phillips P.C."/>
        </authorList>
    </citation>
    <scope>NUCLEOTIDE SEQUENCE [LARGE SCALE GENOMIC DNA]</scope>
    <source>
        <strain evidence="8 9">PX506</strain>
        <tissue evidence="8">Whole organism</tissue>
    </source>
</reference>
<gene>
    <name evidence="8" type="ORF">GCK72_011118</name>
</gene>
<comment type="caution">
    <text evidence="8">The sequence shown here is derived from an EMBL/GenBank/DDBJ whole genome shotgun (WGS) entry which is preliminary data.</text>
</comment>